<dbReference type="InterPro" id="IPR036864">
    <property type="entry name" value="Zn2-C6_fun-type_DNA-bd_sf"/>
</dbReference>
<comment type="subcellular location">
    <subcellularLocation>
        <location evidence="1">Nucleus</location>
    </subcellularLocation>
</comment>
<dbReference type="Pfam" id="PF04082">
    <property type="entry name" value="Fungal_trans"/>
    <property type="match status" value="1"/>
</dbReference>
<dbReference type="EMBL" id="MU404351">
    <property type="protein sequence ID" value="KAI1616712.1"/>
    <property type="molecule type" value="Genomic_DNA"/>
</dbReference>
<dbReference type="PROSITE" id="PS50048">
    <property type="entry name" value="ZN2_CY6_FUNGAL_2"/>
    <property type="match status" value="1"/>
</dbReference>
<dbReference type="SMART" id="SM00066">
    <property type="entry name" value="GAL4"/>
    <property type="match status" value="1"/>
</dbReference>
<comment type="caution">
    <text evidence="12">The sequence shown here is derived from an EMBL/GenBank/DDBJ whole genome shotgun (WGS) entry which is preliminary data.</text>
</comment>
<evidence type="ECO:0000256" key="10">
    <source>
        <dbReference type="SAM" id="MobiDB-lite"/>
    </source>
</evidence>
<dbReference type="InterPro" id="IPR007219">
    <property type="entry name" value="XnlR_reg_dom"/>
</dbReference>
<evidence type="ECO:0000256" key="5">
    <source>
        <dbReference type="ARBA" id="ARBA00022833"/>
    </source>
</evidence>
<keyword evidence="13" id="KW-1185">Reference proteome</keyword>
<evidence type="ECO:0000256" key="2">
    <source>
        <dbReference type="ARBA" id="ARBA00022723"/>
    </source>
</evidence>
<dbReference type="GO" id="GO:0000978">
    <property type="term" value="F:RNA polymerase II cis-regulatory region sequence-specific DNA binding"/>
    <property type="evidence" value="ECO:0007669"/>
    <property type="project" value="InterPro"/>
</dbReference>
<proteinExistence type="predicted"/>
<dbReference type="GO" id="GO:0005634">
    <property type="term" value="C:nucleus"/>
    <property type="evidence" value="ECO:0007669"/>
    <property type="project" value="UniProtKB-SubCell"/>
</dbReference>
<keyword evidence="6" id="KW-0805">Transcription regulation</keyword>
<gene>
    <name evidence="12" type="ORF">EDD36DRAFT_143477</name>
</gene>
<feature type="region of interest" description="Disordered" evidence="10">
    <location>
        <begin position="96"/>
        <end position="117"/>
    </location>
</feature>
<evidence type="ECO:0000313" key="13">
    <source>
        <dbReference type="Proteomes" id="UP001203852"/>
    </source>
</evidence>
<sequence length="598" mass="68200">MHFRVRFVLENLAEDVAHRHSKSCREKGLDPIPVPVPRGRKRKACESCALTKVACDEKFPCTRCLGRKSECTYPVGHRIRVRNDALEVHQYPVARQSARAERASSHSSTGSAKSAMPFLSNYTNPATNSLSAYYKSAQEVNDSFSDHEYIVGTAGEEPDEESTERVSTFLLGNPDEQWWDDIIIARHSCPDDDALDHNHMRERLRQVALDLTTIQRSQCRKRGAALFFDEETFRTLFTHDNVVEFTELYFTRWSPHCPILHRRTFDLSKVHPPLLLAVFLIGEAYSHEVYPSLAQAYYDIAEEYTFSHPKFRELLGDDPTSSSSTSARSLEPLHAAYLMVLLQMCGKNVMSRRRVRNARYNEVIQAARGLKLFGSKNEYLDSEQSDCIDFDWHGFVVKESRIRLAYLIFGIECNFAMFHAHYPRLAVSEMTGSPMCSERCFSASTSAACEQYAKQEMRSSTNAISTSVSQLLESRDDLAGHSSLVDLAPRNFFFVLCGLHCAIHASRANGMGKIMYPSFMKALGRWMKIWDRQVSNLPVEEWQKLGFMRDAGPEFCQLAFFFMEAEARGLFNTEKLRSMDSENMGYVSYLLEAFSRTA</sequence>
<dbReference type="AlphaFoldDB" id="A0AAN6E3Z7"/>
<evidence type="ECO:0000256" key="8">
    <source>
        <dbReference type="ARBA" id="ARBA00023163"/>
    </source>
</evidence>
<keyword evidence="9" id="KW-0539">Nucleus</keyword>
<keyword evidence="5" id="KW-0862">Zinc</keyword>
<dbReference type="GO" id="GO:0000785">
    <property type="term" value="C:chromatin"/>
    <property type="evidence" value="ECO:0007669"/>
    <property type="project" value="TreeGrafter"/>
</dbReference>
<dbReference type="InterPro" id="IPR001138">
    <property type="entry name" value="Zn2Cys6_DnaBD"/>
</dbReference>
<evidence type="ECO:0000256" key="1">
    <source>
        <dbReference type="ARBA" id="ARBA00004123"/>
    </source>
</evidence>
<evidence type="ECO:0000256" key="4">
    <source>
        <dbReference type="ARBA" id="ARBA00022771"/>
    </source>
</evidence>
<dbReference type="GO" id="GO:0006351">
    <property type="term" value="P:DNA-templated transcription"/>
    <property type="evidence" value="ECO:0007669"/>
    <property type="project" value="InterPro"/>
</dbReference>
<evidence type="ECO:0000256" key="6">
    <source>
        <dbReference type="ARBA" id="ARBA00023015"/>
    </source>
</evidence>
<dbReference type="Gene3D" id="4.10.240.10">
    <property type="entry name" value="Zn(2)-C6 fungal-type DNA-binding domain"/>
    <property type="match status" value="1"/>
</dbReference>
<dbReference type="Proteomes" id="UP001203852">
    <property type="component" value="Unassembled WGS sequence"/>
</dbReference>
<keyword evidence="2" id="KW-0479">Metal-binding</keyword>
<evidence type="ECO:0000259" key="11">
    <source>
        <dbReference type="PROSITE" id="PS50048"/>
    </source>
</evidence>
<keyword evidence="7" id="KW-0238">DNA-binding</keyword>
<accession>A0AAN6E3Z7</accession>
<dbReference type="PANTHER" id="PTHR40626">
    <property type="entry name" value="MIP31509P"/>
    <property type="match status" value="1"/>
</dbReference>
<dbReference type="PANTHER" id="PTHR40626:SF3">
    <property type="entry name" value="TRANSCRIPTION FACTOR WITH C2H2 AND ZN(2)-CYS(6) DNA BINDING DOMAIN (EUROFUNG)-RELATED"/>
    <property type="match status" value="1"/>
</dbReference>
<keyword evidence="4" id="KW-0863">Zinc-finger</keyword>
<feature type="domain" description="Zn(2)-C6 fungal-type" evidence="11">
    <location>
        <begin position="44"/>
        <end position="73"/>
    </location>
</feature>
<evidence type="ECO:0000256" key="9">
    <source>
        <dbReference type="ARBA" id="ARBA00023242"/>
    </source>
</evidence>
<dbReference type="CDD" id="cd12148">
    <property type="entry name" value="fungal_TF_MHR"/>
    <property type="match status" value="1"/>
</dbReference>
<evidence type="ECO:0000313" key="12">
    <source>
        <dbReference type="EMBL" id="KAI1616712.1"/>
    </source>
</evidence>
<dbReference type="CDD" id="cd00067">
    <property type="entry name" value="GAL4"/>
    <property type="match status" value="1"/>
</dbReference>
<protein>
    <recommendedName>
        <fullName evidence="11">Zn(2)-C6 fungal-type domain-containing protein</fullName>
    </recommendedName>
</protein>
<dbReference type="PROSITE" id="PS00463">
    <property type="entry name" value="ZN2_CY6_FUNGAL_1"/>
    <property type="match status" value="1"/>
</dbReference>
<keyword evidence="8" id="KW-0804">Transcription</keyword>
<evidence type="ECO:0000256" key="7">
    <source>
        <dbReference type="ARBA" id="ARBA00023125"/>
    </source>
</evidence>
<dbReference type="GO" id="GO:0008270">
    <property type="term" value="F:zinc ion binding"/>
    <property type="evidence" value="ECO:0007669"/>
    <property type="project" value="UniProtKB-KW"/>
</dbReference>
<keyword evidence="3" id="KW-0677">Repeat</keyword>
<name>A0AAN6E3Z7_9EURO</name>
<dbReference type="Pfam" id="PF00172">
    <property type="entry name" value="Zn_clus"/>
    <property type="match status" value="1"/>
</dbReference>
<organism evidence="12 13">
    <name type="scientific">Exophiala viscosa</name>
    <dbReference type="NCBI Taxonomy" id="2486360"/>
    <lineage>
        <taxon>Eukaryota</taxon>
        <taxon>Fungi</taxon>
        <taxon>Dikarya</taxon>
        <taxon>Ascomycota</taxon>
        <taxon>Pezizomycotina</taxon>
        <taxon>Eurotiomycetes</taxon>
        <taxon>Chaetothyriomycetidae</taxon>
        <taxon>Chaetothyriales</taxon>
        <taxon>Herpotrichiellaceae</taxon>
        <taxon>Exophiala</taxon>
    </lineage>
</organism>
<reference evidence="12" key="1">
    <citation type="journal article" date="2022" name="bioRxiv">
        <title>Deciphering the potential niche of two novel black yeast fungi from a biological soil crust based on their genomes, phenotypes, and melanin regulation.</title>
        <authorList>
            <consortium name="DOE Joint Genome Institute"/>
            <person name="Carr E.C."/>
            <person name="Barton Q."/>
            <person name="Grambo S."/>
            <person name="Sullivan M."/>
            <person name="Renfro C.M."/>
            <person name="Kuo A."/>
            <person name="Pangilinan J."/>
            <person name="Lipzen A."/>
            <person name="Keymanesh K."/>
            <person name="Savage E."/>
            <person name="Barry K."/>
            <person name="Grigoriev I.V."/>
            <person name="Riekhof W.R."/>
            <person name="Harris S.S."/>
        </authorList>
    </citation>
    <scope>NUCLEOTIDE SEQUENCE</scope>
    <source>
        <strain evidence="12">JF 03-4F</strain>
    </source>
</reference>
<dbReference type="SUPFAM" id="SSF57701">
    <property type="entry name" value="Zn2/Cys6 DNA-binding domain"/>
    <property type="match status" value="1"/>
</dbReference>
<feature type="compositionally biased region" description="Low complexity" evidence="10">
    <location>
        <begin position="105"/>
        <end position="115"/>
    </location>
</feature>
<evidence type="ECO:0000256" key="3">
    <source>
        <dbReference type="ARBA" id="ARBA00022737"/>
    </source>
</evidence>
<dbReference type="GO" id="GO:0000981">
    <property type="term" value="F:DNA-binding transcription factor activity, RNA polymerase II-specific"/>
    <property type="evidence" value="ECO:0007669"/>
    <property type="project" value="InterPro"/>
</dbReference>
<dbReference type="InterPro" id="IPR051059">
    <property type="entry name" value="VerF-like"/>
</dbReference>